<gene>
    <name evidence="2" type="ORF">BS78_K143900</name>
</gene>
<feature type="region of interest" description="Disordered" evidence="1">
    <location>
        <begin position="62"/>
        <end position="83"/>
    </location>
</feature>
<dbReference type="EMBL" id="MU629431">
    <property type="protein sequence ID" value="KAJ1257249.1"/>
    <property type="molecule type" value="Genomic_DNA"/>
</dbReference>
<name>A0A9W7XFA7_9POAL</name>
<dbReference type="AlphaFoldDB" id="A0A9W7XFA7"/>
<protein>
    <submittedName>
        <fullName evidence="2">Uncharacterized protein</fullName>
    </submittedName>
</protein>
<organism evidence="2 3">
    <name type="scientific">Paspalum vaginatum</name>
    <name type="common">seashore paspalum</name>
    <dbReference type="NCBI Taxonomy" id="158149"/>
    <lineage>
        <taxon>Eukaryota</taxon>
        <taxon>Viridiplantae</taxon>
        <taxon>Streptophyta</taxon>
        <taxon>Embryophyta</taxon>
        <taxon>Tracheophyta</taxon>
        <taxon>Spermatophyta</taxon>
        <taxon>Magnoliopsida</taxon>
        <taxon>Liliopsida</taxon>
        <taxon>Poales</taxon>
        <taxon>Poaceae</taxon>
        <taxon>PACMAD clade</taxon>
        <taxon>Panicoideae</taxon>
        <taxon>Andropogonodae</taxon>
        <taxon>Paspaleae</taxon>
        <taxon>Paspalinae</taxon>
        <taxon>Paspalum</taxon>
    </lineage>
</organism>
<keyword evidence="3" id="KW-1185">Reference proteome</keyword>
<proteinExistence type="predicted"/>
<evidence type="ECO:0000313" key="2">
    <source>
        <dbReference type="EMBL" id="KAJ1257249.1"/>
    </source>
</evidence>
<evidence type="ECO:0000256" key="1">
    <source>
        <dbReference type="SAM" id="MobiDB-lite"/>
    </source>
</evidence>
<evidence type="ECO:0000313" key="3">
    <source>
        <dbReference type="Proteomes" id="UP001164776"/>
    </source>
</evidence>
<comment type="caution">
    <text evidence="2">The sequence shown here is derived from an EMBL/GenBank/DDBJ whole genome shotgun (WGS) entry which is preliminary data.</text>
</comment>
<accession>A0A9W7XFA7</accession>
<reference evidence="2 3" key="1">
    <citation type="submission" date="2022-10" db="EMBL/GenBank/DDBJ databases">
        <title>WGS assembly of Paspalum vaginatum 540-79.</title>
        <authorList>
            <person name="Sun G."/>
            <person name="Wase N."/>
            <person name="Shu S."/>
            <person name="Jenkins J."/>
            <person name="Zhou B."/>
            <person name="Torres-Rodriguez J."/>
            <person name="Chen C."/>
            <person name="Sandor L."/>
            <person name="Plott C."/>
            <person name="Yoshinga Y."/>
            <person name="Daum C."/>
            <person name="Qi P."/>
            <person name="Barry K."/>
            <person name="Lipzen A."/>
            <person name="Berry L."/>
            <person name="Pedersen C."/>
            <person name="Gottilla T."/>
            <person name="Foltz A."/>
            <person name="Yu H."/>
            <person name="O'Malley R."/>
            <person name="Zhang C."/>
            <person name="Devos K."/>
            <person name="Sigmon B."/>
            <person name="Yu B."/>
            <person name="Obata T."/>
            <person name="Schmutz J."/>
            <person name="Schnable J."/>
        </authorList>
    </citation>
    <scope>NUCLEOTIDE SEQUENCE [LARGE SCALE GENOMIC DNA]</scope>
    <source>
        <strain evidence="3">cv. 540-79</strain>
    </source>
</reference>
<sequence>MQPDRHFSLSSFRSQQGTVAVVLLPTLRAAGLLPGSKAAAASLLTAHRWQRSFLPPQIGRRRPCTARRQRSSLLGGEGGGAPPWPGSGTLQAPAFLSKHLGGSVLRALGRLSPTHSVSIFLPHLSLYPSRSRLAMAAPFLCEGDHAMEPLLRR</sequence>
<dbReference type="Proteomes" id="UP001164776">
    <property type="component" value="Unassembled WGS sequence"/>
</dbReference>